<keyword evidence="5" id="KW-1185">Reference proteome</keyword>
<feature type="transmembrane region" description="Helical" evidence="2">
    <location>
        <begin position="131"/>
        <end position="149"/>
    </location>
</feature>
<organism evidence="4 5">
    <name type="scientific">Streptomyces roseirectus</name>
    <dbReference type="NCBI Taxonomy" id="2768066"/>
    <lineage>
        <taxon>Bacteria</taxon>
        <taxon>Bacillati</taxon>
        <taxon>Actinomycetota</taxon>
        <taxon>Actinomycetes</taxon>
        <taxon>Kitasatosporales</taxon>
        <taxon>Streptomycetaceae</taxon>
        <taxon>Streptomyces</taxon>
    </lineage>
</organism>
<dbReference type="InterPro" id="IPR053150">
    <property type="entry name" value="Teicoplanin_resist-assoc"/>
</dbReference>
<proteinExistence type="predicted"/>
<feature type="transmembrane region" description="Helical" evidence="2">
    <location>
        <begin position="187"/>
        <end position="205"/>
    </location>
</feature>
<dbReference type="EMBL" id="CP060828">
    <property type="protein sequence ID" value="QNP74461.1"/>
    <property type="molecule type" value="Genomic_DNA"/>
</dbReference>
<protein>
    <submittedName>
        <fullName evidence="4">VanZ family protein</fullName>
    </submittedName>
</protein>
<dbReference type="Pfam" id="PF04892">
    <property type="entry name" value="VanZ"/>
    <property type="match status" value="1"/>
</dbReference>
<feature type="transmembrane region" description="Helical" evidence="2">
    <location>
        <begin position="69"/>
        <end position="91"/>
    </location>
</feature>
<keyword evidence="2" id="KW-0812">Transmembrane</keyword>
<evidence type="ECO:0000259" key="3">
    <source>
        <dbReference type="Pfam" id="PF04892"/>
    </source>
</evidence>
<dbReference type="Proteomes" id="UP000516052">
    <property type="component" value="Chromosome"/>
</dbReference>
<feature type="transmembrane region" description="Helical" evidence="2">
    <location>
        <begin position="156"/>
        <end position="175"/>
    </location>
</feature>
<feature type="region of interest" description="Disordered" evidence="1">
    <location>
        <begin position="1"/>
        <end position="63"/>
    </location>
</feature>
<evidence type="ECO:0000313" key="4">
    <source>
        <dbReference type="EMBL" id="QNP74461.1"/>
    </source>
</evidence>
<dbReference type="PANTHER" id="PTHR36834">
    <property type="entry name" value="MEMBRANE PROTEIN-RELATED"/>
    <property type="match status" value="1"/>
</dbReference>
<sequence length="220" mass="23230">MARAVPRPRTTKSKATPAPPSKPTPGGLKGLVKRLTVRPRAEKKPPAKPSPKPAEPAKTAPTGPRPLPLFLRIPAMAVGFAVLVAFGALLARLTLEPSPASVPLVHTNLRPGHSLRAYLDQPELRDAVRQIGGNVLLGVPFGILVPVVAPRARGIVKVLLLTAVVMLAVEFAQGALVTGRAFDIDDVILNTTGALLGYLLLGRRLGRGMHARRTKVQGPS</sequence>
<dbReference type="RefSeq" id="WP_187751386.1">
    <property type="nucleotide sequence ID" value="NZ_CP060828.1"/>
</dbReference>
<accession>A0A7H0INU5</accession>
<dbReference type="KEGG" id="sroi:IAG44_36720"/>
<gene>
    <name evidence="4" type="ORF">IAG44_36720</name>
</gene>
<evidence type="ECO:0000313" key="5">
    <source>
        <dbReference type="Proteomes" id="UP000516052"/>
    </source>
</evidence>
<reference evidence="4 5" key="1">
    <citation type="submission" date="2020-08" db="EMBL/GenBank/DDBJ databases">
        <title>A novel species.</title>
        <authorList>
            <person name="Gao J."/>
        </authorList>
    </citation>
    <scope>NUCLEOTIDE SEQUENCE [LARGE SCALE GENOMIC DNA]</scope>
    <source>
        <strain evidence="4 5">CRXT-G-22</strain>
    </source>
</reference>
<dbReference type="AlphaFoldDB" id="A0A7H0INU5"/>
<keyword evidence="2" id="KW-1133">Transmembrane helix</keyword>
<evidence type="ECO:0000256" key="1">
    <source>
        <dbReference type="SAM" id="MobiDB-lite"/>
    </source>
</evidence>
<evidence type="ECO:0000256" key="2">
    <source>
        <dbReference type="SAM" id="Phobius"/>
    </source>
</evidence>
<feature type="domain" description="VanZ-like" evidence="3">
    <location>
        <begin position="88"/>
        <end position="201"/>
    </location>
</feature>
<dbReference type="PANTHER" id="PTHR36834:SF1">
    <property type="entry name" value="INTEGRAL MEMBRANE PROTEIN"/>
    <property type="match status" value="1"/>
</dbReference>
<name>A0A7H0INU5_9ACTN</name>
<dbReference type="InterPro" id="IPR006976">
    <property type="entry name" value="VanZ-like"/>
</dbReference>
<keyword evidence="2" id="KW-0472">Membrane</keyword>